<keyword evidence="3 4" id="KW-0443">Lipid metabolism</keyword>
<evidence type="ECO:0000259" key="5">
    <source>
        <dbReference type="PROSITE" id="PS51635"/>
    </source>
</evidence>
<accession>A0A975M5M0</accession>
<feature type="short sequence motif" description="DGA/G" evidence="4">
    <location>
        <begin position="196"/>
        <end position="198"/>
    </location>
</feature>
<keyword evidence="2 4" id="KW-0442">Lipid degradation</keyword>
<evidence type="ECO:0000256" key="2">
    <source>
        <dbReference type="ARBA" id="ARBA00022963"/>
    </source>
</evidence>
<feature type="domain" description="PNPLA" evidence="5">
    <location>
        <begin position="11"/>
        <end position="209"/>
    </location>
</feature>
<dbReference type="EMBL" id="CP076022">
    <property type="protein sequence ID" value="QWC10423.1"/>
    <property type="molecule type" value="Genomic_DNA"/>
</dbReference>
<evidence type="ECO:0000256" key="3">
    <source>
        <dbReference type="ARBA" id="ARBA00023098"/>
    </source>
</evidence>
<dbReference type="PROSITE" id="PS51635">
    <property type="entry name" value="PNPLA"/>
    <property type="match status" value="1"/>
</dbReference>
<keyword evidence="7" id="KW-1185">Reference proteome</keyword>
<sequence length="293" mass="30504">MTDSVRTRAVVLGGGGVAGIAWEMGVLATLMEQGIDLDDADLVVGTSAGSVVGAVLRFGVLRQVLAAQFREDDPAETAMEQGELSHFSTEAFMDMMADAARGPGGEEAARARIGREALAAGRELSEEDWVTTIRSLLPAQQWPERPLQITAVNADDGAFTVFDAASGVDLALAVAASCCVPGAWPPVHINGAPYMDGGMRSATNADIAGDYDKVLVLSCGPEAPDSPFGPTLPQVLEQLKGRTETFLIDADAASLAAFGTNLLLQSTRRPSAEAGQRQAAAVADDVKAFWGAD</sequence>
<dbReference type="GO" id="GO:0016042">
    <property type="term" value="P:lipid catabolic process"/>
    <property type="evidence" value="ECO:0007669"/>
    <property type="project" value="UniProtKB-UniRule"/>
</dbReference>
<evidence type="ECO:0000256" key="4">
    <source>
        <dbReference type="PROSITE-ProRule" id="PRU01161"/>
    </source>
</evidence>
<keyword evidence="1 4" id="KW-0378">Hydrolase</keyword>
<dbReference type="InterPro" id="IPR002641">
    <property type="entry name" value="PNPLA_dom"/>
</dbReference>
<dbReference type="PANTHER" id="PTHR14226">
    <property type="entry name" value="NEUROPATHY TARGET ESTERASE/SWISS CHEESE D.MELANOGASTER"/>
    <property type="match status" value="1"/>
</dbReference>
<feature type="active site" description="Nucleophile" evidence="4">
    <location>
        <position position="47"/>
    </location>
</feature>
<dbReference type="KEGG" id="ajg:KKR91_01845"/>
<reference evidence="6 7" key="1">
    <citation type="submission" date="2021-05" db="EMBL/GenBank/DDBJ databases">
        <title>Novel species in genus Arthrobacter.</title>
        <authorList>
            <person name="Zhang G."/>
        </authorList>
    </citation>
    <scope>NUCLEOTIDE SEQUENCE [LARGE SCALE GENOMIC DNA]</scope>
    <source>
        <strain evidence="7">zg-ZUI227</strain>
    </source>
</reference>
<dbReference type="InterPro" id="IPR016035">
    <property type="entry name" value="Acyl_Trfase/lysoPLipase"/>
</dbReference>
<dbReference type="Proteomes" id="UP000676885">
    <property type="component" value="Chromosome"/>
</dbReference>
<dbReference type="GO" id="GO:0016787">
    <property type="term" value="F:hydrolase activity"/>
    <property type="evidence" value="ECO:0007669"/>
    <property type="project" value="UniProtKB-UniRule"/>
</dbReference>
<dbReference type="SUPFAM" id="SSF52151">
    <property type="entry name" value="FabD/lysophospholipase-like"/>
    <property type="match status" value="1"/>
</dbReference>
<dbReference type="RefSeq" id="WP_210231385.1">
    <property type="nucleotide sequence ID" value="NZ_CP076022.1"/>
</dbReference>
<comment type="caution">
    <text evidence="4">Lacks conserved residue(s) required for the propagation of feature annotation.</text>
</comment>
<dbReference type="InterPro" id="IPR050301">
    <property type="entry name" value="NTE"/>
</dbReference>
<feature type="active site" description="Proton acceptor" evidence="4">
    <location>
        <position position="196"/>
    </location>
</feature>
<gene>
    <name evidence="6" type="ORF">KKR91_01845</name>
</gene>
<name>A0A975M5M0_9MICC</name>
<evidence type="ECO:0000313" key="6">
    <source>
        <dbReference type="EMBL" id="QWC10423.1"/>
    </source>
</evidence>
<protein>
    <submittedName>
        <fullName evidence="6">Patatin-like phospholipase family protein</fullName>
    </submittedName>
</protein>
<dbReference type="Gene3D" id="3.40.1090.10">
    <property type="entry name" value="Cytosolic phospholipase A2 catalytic domain"/>
    <property type="match status" value="2"/>
</dbReference>
<feature type="short sequence motif" description="GXSXG" evidence="4">
    <location>
        <begin position="45"/>
        <end position="49"/>
    </location>
</feature>
<proteinExistence type="predicted"/>
<evidence type="ECO:0000313" key="7">
    <source>
        <dbReference type="Proteomes" id="UP000676885"/>
    </source>
</evidence>
<organism evidence="6 7">
    <name type="scientific">Arthrobacter jiangjiafuii</name>
    <dbReference type="NCBI Taxonomy" id="2817475"/>
    <lineage>
        <taxon>Bacteria</taxon>
        <taxon>Bacillati</taxon>
        <taxon>Actinomycetota</taxon>
        <taxon>Actinomycetes</taxon>
        <taxon>Micrococcales</taxon>
        <taxon>Micrococcaceae</taxon>
        <taxon>Arthrobacter</taxon>
    </lineage>
</organism>
<dbReference type="AlphaFoldDB" id="A0A975M5M0"/>
<dbReference type="Pfam" id="PF01734">
    <property type="entry name" value="Patatin"/>
    <property type="match status" value="1"/>
</dbReference>
<dbReference type="PANTHER" id="PTHR14226:SF57">
    <property type="entry name" value="BLR7027 PROTEIN"/>
    <property type="match status" value="1"/>
</dbReference>
<evidence type="ECO:0000256" key="1">
    <source>
        <dbReference type="ARBA" id="ARBA00022801"/>
    </source>
</evidence>